<proteinExistence type="predicted"/>
<accession>A0A2W5MDI2</accession>
<evidence type="ECO:0000313" key="5">
    <source>
        <dbReference type="EMBL" id="PZQ15503.1"/>
    </source>
</evidence>
<gene>
    <name evidence="5" type="ORF">DI564_09265</name>
</gene>
<keyword evidence="3" id="KW-1133">Transmembrane helix</keyword>
<protein>
    <recommendedName>
        <fullName evidence="7">VCBS repeat-containing protein</fullName>
    </recommendedName>
</protein>
<dbReference type="InterPro" id="IPR045232">
    <property type="entry name" value="FAM234"/>
</dbReference>
<dbReference type="PANTHER" id="PTHR21419">
    <property type="match status" value="1"/>
</dbReference>
<reference evidence="5 6" key="1">
    <citation type="submission" date="2017-08" db="EMBL/GenBank/DDBJ databases">
        <title>Infants hospitalized years apart are colonized by the same room-sourced microbial strains.</title>
        <authorList>
            <person name="Brooks B."/>
            <person name="Olm M.R."/>
            <person name="Firek B.A."/>
            <person name="Baker R."/>
            <person name="Thomas B.C."/>
            <person name="Morowitz M.J."/>
            <person name="Banfield J.F."/>
        </authorList>
    </citation>
    <scope>NUCLEOTIDE SEQUENCE [LARGE SCALE GENOMIC DNA]</scope>
    <source>
        <strain evidence="5">S2_005_003_R2_42</strain>
    </source>
</reference>
<dbReference type="PANTHER" id="PTHR21419:SF23">
    <property type="entry name" value="PROTEIN DEFECTIVE IN EXINE FORMATION 1"/>
    <property type="match status" value="1"/>
</dbReference>
<dbReference type="InterPro" id="IPR011047">
    <property type="entry name" value="Quinoprotein_ADH-like_sf"/>
</dbReference>
<evidence type="ECO:0000313" key="6">
    <source>
        <dbReference type="Proteomes" id="UP000249046"/>
    </source>
</evidence>
<comment type="caution">
    <text evidence="5">The sequence shown here is derived from an EMBL/GenBank/DDBJ whole genome shotgun (WGS) entry which is preliminary data.</text>
</comment>
<evidence type="ECO:0000256" key="3">
    <source>
        <dbReference type="ARBA" id="ARBA00022989"/>
    </source>
</evidence>
<evidence type="ECO:0008006" key="7">
    <source>
        <dbReference type="Google" id="ProtNLM"/>
    </source>
</evidence>
<keyword evidence="2" id="KW-0812">Transmembrane</keyword>
<dbReference type="EMBL" id="QFPO01000006">
    <property type="protein sequence ID" value="PZQ15503.1"/>
    <property type="molecule type" value="Genomic_DNA"/>
</dbReference>
<name>A0A2W5MDI2_9GAMM</name>
<dbReference type="SUPFAM" id="SSF69318">
    <property type="entry name" value="Integrin alpha N-terminal domain"/>
    <property type="match status" value="1"/>
</dbReference>
<evidence type="ECO:0000256" key="1">
    <source>
        <dbReference type="ARBA" id="ARBA00004167"/>
    </source>
</evidence>
<comment type="subcellular location">
    <subcellularLocation>
        <location evidence="1">Membrane</location>
        <topology evidence="1">Single-pass membrane protein</topology>
    </subcellularLocation>
</comment>
<dbReference type="SUPFAM" id="SSF50998">
    <property type="entry name" value="Quinoprotein alcohol dehydrogenase-like"/>
    <property type="match status" value="1"/>
</dbReference>
<evidence type="ECO:0000256" key="2">
    <source>
        <dbReference type="ARBA" id="ARBA00022692"/>
    </source>
</evidence>
<dbReference type="InterPro" id="IPR028994">
    <property type="entry name" value="Integrin_alpha_N"/>
</dbReference>
<dbReference type="AlphaFoldDB" id="A0A2W5MDI2"/>
<dbReference type="Proteomes" id="UP000249046">
    <property type="component" value="Unassembled WGS sequence"/>
</dbReference>
<dbReference type="GO" id="GO:0016020">
    <property type="term" value="C:membrane"/>
    <property type="evidence" value="ECO:0007669"/>
    <property type="project" value="UniProtKB-SubCell"/>
</dbReference>
<keyword evidence="4" id="KW-0472">Membrane</keyword>
<dbReference type="Gene3D" id="2.130.10.130">
    <property type="entry name" value="Integrin alpha, N-terminal"/>
    <property type="match status" value="1"/>
</dbReference>
<sequence>MQVGHRIDLFEQAAASGFAVTDVDGDGWDDAVFLGLSDGPVLFVLGRAPYGVLDIKSSQKVADDGTVVRTLAATVQGARRILTLGSNGIVRLYGGWPLVEVATRTAAPDALAAEIGDADGDGHDDLVVLTAGQVLRYDLDSGALTGSLPISGHSALALARLDADPALEIILGGVAPGRVLDGATFATDWSYVDPFGPHVVAGRFAPDPTMRWFGLDTFYTLYRAEPWSPLWSASAHYTVTAAAAGDLDGSGDDLLLVGTLHAAMAIDPSTHQEIWQRNPVYEGVQRIAAVDLNDAGSRQVLYSSGAGSELLTLIDITSLLPSWTHQVPTGRFESVALGDVDGDGRIELVTAAQGEHFGTLAIFDAETGREKWRNQITINESAPFFLAGHDVQLLPHEGGAGMSILFAGESRSRGRATVANGVTMQAELLLPDDRDPMSVRRAARSATLDFNRDGTRDYAFATEALEDFPAGAKIYVYSGTDSRLLWESPVLGPSLATVHNLFAIPQDDGDTELVIALHDGLRAFSAASGLLTWSLGAPLDGATWIAQGVSGPEIVLFSATGGVTVYDYATRTPQRSFTLPAPLRAVAAPKGDASLLIAASNGRLLQVDGISGAVGATSEVFDSMEQPMQPLATLTRSQTSWLIAAATDHQLVRFRLDLDDRVFQGEFD</sequence>
<organism evidence="5 6">
    <name type="scientific">Rhodanobacter denitrificans</name>
    <dbReference type="NCBI Taxonomy" id="666685"/>
    <lineage>
        <taxon>Bacteria</taxon>
        <taxon>Pseudomonadati</taxon>
        <taxon>Pseudomonadota</taxon>
        <taxon>Gammaproteobacteria</taxon>
        <taxon>Lysobacterales</taxon>
        <taxon>Rhodanobacteraceae</taxon>
        <taxon>Rhodanobacter</taxon>
    </lineage>
</organism>
<evidence type="ECO:0000256" key="4">
    <source>
        <dbReference type="ARBA" id="ARBA00023136"/>
    </source>
</evidence>